<comment type="caution">
    <text evidence="1">The sequence shown here is derived from an EMBL/GenBank/DDBJ whole genome shotgun (WGS) entry which is preliminary data.</text>
</comment>
<accession>A0A0G1YDV1</accession>
<name>A0A0G1YDV1_9BACT</name>
<organism evidence="1 2">
    <name type="scientific">Candidatus Magasanikbacteria bacterium GW2011_GWA2_56_11</name>
    <dbReference type="NCBI Taxonomy" id="1619044"/>
    <lineage>
        <taxon>Bacteria</taxon>
        <taxon>Candidatus Magasanikiibacteriota</taxon>
    </lineage>
</organism>
<proteinExistence type="predicted"/>
<dbReference type="STRING" id="1619044.UY92_C0021G0009"/>
<evidence type="ECO:0000313" key="2">
    <source>
        <dbReference type="Proteomes" id="UP000033870"/>
    </source>
</evidence>
<dbReference type="Proteomes" id="UP000033870">
    <property type="component" value="Unassembled WGS sequence"/>
</dbReference>
<dbReference type="EMBL" id="LCRX01000021">
    <property type="protein sequence ID" value="KKW41375.1"/>
    <property type="molecule type" value="Genomic_DNA"/>
</dbReference>
<dbReference type="AlphaFoldDB" id="A0A0G1YDV1"/>
<evidence type="ECO:0000313" key="1">
    <source>
        <dbReference type="EMBL" id="KKW41375.1"/>
    </source>
</evidence>
<sequence length="56" mass="6080">MWSMHLSRYLYGSLQLASRAGQHQRVAGISLLLARARTKKGADSITVGDLKALPQG</sequence>
<gene>
    <name evidence="1" type="ORF">UY92_C0021G0009</name>
</gene>
<reference evidence="1 2" key="1">
    <citation type="journal article" date="2015" name="Nature">
        <title>rRNA introns, odd ribosomes, and small enigmatic genomes across a large radiation of phyla.</title>
        <authorList>
            <person name="Brown C.T."/>
            <person name="Hug L.A."/>
            <person name="Thomas B.C."/>
            <person name="Sharon I."/>
            <person name="Castelle C.J."/>
            <person name="Singh A."/>
            <person name="Wilkins M.J."/>
            <person name="Williams K.H."/>
            <person name="Banfield J.F."/>
        </authorList>
    </citation>
    <scope>NUCLEOTIDE SEQUENCE [LARGE SCALE GENOMIC DNA]</scope>
</reference>
<protein>
    <submittedName>
        <fullName evidence="1">Uncharacterized protein</fullName>
    </submittedName>
</protein>